<sequence>MNETSHPVYVHTSQSKRRAGEVVGPRERTCWIWGYQCQISLIVNRQRQRQRKQKQSSPCTDPHLPPKLISSPMFHLEYLRQPRAMSIPRFRLWETWISSIKLVVYMHSTIVDTLWALLKALGTTFIPASTRGTDNIEKVCAFVFTFSFPTHFCITIYCSSSRRDHHLLFQRYSSPFPSTIQPPMYTASEPFL</sequence>
<proteinExistence type="predicted"/>
<keyword evidence="2" id="KW-1185">Reference proteome</keyword>
<dbReference type="AlphaFoldDB" id="A0A6A4GWK4"/>
<evidence type="ECO:0000313" key="1">
    <source>
        <dbReference type="EMBL" id="KAE9389720.1"/>
    </source>
</evidence>
<name>A0A6A4GWK4_9AGAR</name>
<protein>
    <submittedName>
        <fullName evidence="1">Uncharacterized protein</fullName>
    </submittedName>
</protein>
<dbReference type="Proteomes" id="UP000799118">
    <property type="component" value="Unassembled WGS sequence"/>
</dbReference>
<evidence type="ECO:0000313" key="2">
    <source>
        <dbReference type="Proteomes" id="UP000799118"/>
    </source>
</evidence>
<gene>
    <name evidence="1" type="ORF">BT96DRAFT_391628</name>
</gene>
<dbReference type="EMBL" id="ML769685">
    <property type="protein sequence ID" value="KAE9389720.1"/>
    <property type="molecule type" value="Genomic_DNA"/>
</dbReference>
<reference evidence="1" key="1">
    <citation type="journal article" date="2019" name="Environ. Microbiol.">
        <title>Fungal ecological strategies reflected in gene transcription - a case study of two litter decomposers.</title>
        <authorList>
            <person name="Barbi F."/>
            <person name="Kohler A."/>
            <person name="Barry K."/>
            <person name="Baskaran P."/>
            <person name="Daum C."/>
            <person name="Fauchery L."/>
            <person name="Ihrmark K."/>
            <person name="Kuo A."/>
            <person name="LaButti K."/>
            <person name="Lipzen A."/>
            <person name="Morin E."/>
            <person name="Grigoriev I.V."/>
            <person name="Henrissat B."/>
            <person name="Lindahl B."/>
            <person name="Martin F."/>
        </authorList>
    </citation>
    <scope>NUCLEOTIDE SEQUENCE</scope>
    <source>
        <strain evidence="1">JB14</strain>
    </source>
</reference>
<accession>A0A6A4GWK4</accession>
<organism evidence="1 2">
    <name type="scientific">Gymnopus androsaceus JB14</name>
    <dbReference type="NCBI Taxonomy" id="1447944"/>
    <lineage>
        <taxon>Eukaryota</taxon>
        <taxon>Fungi</taxon>
        <taxon>Dikarya</taxon>
        <taxon>Basidiomycota</taxon>
        <taxon>Agaricomycotina</taxon>
        <taxon>Agaricomycetes</taxon>
        <taxon>Agaricomycetidae</taxon>
        <taxon>Agaricales</taxon>
        <taxon>Marasmiineae</taxon>
        <taxon>Omphalotaceae</taxon>
        <taxon>Gymnopus</taxon>
    </lineage>
</organism>